<reference evidence="1 2" key="1">
    <citation type="submission" date="2020-08" db="EMBL/GenBank/DDBJ databases">
        <title>A Genomic Blueprint of the Chicken Gut Microbiome.</title>
        <authorList>
            <person name="Gilroy R."/>
            <person name="Ravi A."/>
            <person name="Getino M."/>
            <person name="Pursley I."/>
            <person name="Horton D.L."/>
            <person name="Alikhan N.-F."/>
            <person name="Baker D."/>
            <person name="Gharbi K."/>
            <person name="Hall N."/>
            <person name="Watson M."/>
            <person name="Adriaenssens E.M."/>
            <person name="Foster-Nyarko E."/>
            <person name="Jarju S."/>
            <person name="Secka A."/>
            <person name="Antonio M."/>
            <person name="Oren A."/>
            <person name="Chaudhuri R."/>
            <person name="La Ragione R.M."/>
            <person name="Hildebrand F."/>
            <person name="Pallen M.J."/>
        </authorList>
    </citation>
    <scope>NUCLEOTIDE SEQUENCE [LARGE SCALE GENOMIC DNA]</scope>
    <source>
        <strain evidence="1 2">Re57</strain>
    </source>
</reference>
<evidence type="ECO:0000313" key="2">
    <source>
        <dbReference type="Proteomes" id="UP000651517"/>
    </source>
</evidence>
<organism evidence="1 2">
    <name type="scientific">Brevibacterium gallinarum</name>
    <dbReference type="NCBI Taxonomy" id="2762220"/>
    <lineage>
        <taxon>Bacteria</taxon>
        <taxon>Bacillati</taxon>
        <taxon>Actinomycetota</taxon>
        <taxon>Actinomycetes</taxon>
        <taxon>Micrococcales</taxon>
        <taxon>Brevibacteriaceae</taxon>
        <taxon>Brevibacterium</taxon>
    </lineage>
</organism>
<keyword evidence="2" id="KW-1185">Reference proteome</keyword>
<dbReference type="EMBL" id="JACSPY010000018">
    <property type="protein sequence ID" value="MBD8021703.1"/>
    <property type="molecule type" value="Genomic_DNA"/>
</dbReference>
<dbReference type="Proteomes" id="UP000651517">
    <property type="component" value="Unassembled WGS sequence"/>
</dbReference>
<name>A0ABR8WXR8_9MICO</name>
<proteinExistence type="predicted"/>
<protein>
    <recommendedName>
        <fullName evidence="3">4,5-dihydroxyphthalate decarboxylase</fullName>
    </recommendedName>
</protein>
<dbReference type="RefSeq" id="WP_191727228.1">
    <property type="nucleotide sequence ID" value="NZ_JACSPY010000018.1"/>
</dbReference>
<accession>A0ABR8WXR8</accession>
<evidence type="ECO:0000313" key="1">
    <source>
        <dbReference type="EMBL" id="MBD8021703.1"/>
    </source>
</evidence>
<comment type="caution">
    <text evidence="1">The sequence shown here is derived from an EMBL/GenBank/DDBJ whole genome shotgun (WGS) entry which is preliminary data.</text>
</comment>
<gene>
    <name evidence="1" type="ORF">H9634_13030</name>
</gene>
<evidence type="ECO:0008006" key="3">
    <source>
        <dbReference type="Google" id="ProtNLM"/>
    </source>
</evidence>
<sequence>MTEMLADGQLDAVFSPFLPPGFRDPDSGMRLLFDDVTREEQKFLQKHGYVPGIHVLAVRAEALRTDPTLPNELGCMFRQSEQVAAARHRKLLDVTPWLNSAFDLLDATGFGEPNRVGVGANRTMLHDFLRHMSTQGLILESPSLDQLFPYDLTEEGEMR</sequence>